<dbReference type="PROSITE" id="PS50089">
    <property type="entry name" value="ZF_RING_2"/>
    <property type="match status" value="1"/>
</dbReference>
<dbReference type="SUPFAM" id="SSF57850">
    <property type="entry name" value="RING/U-box"/>
    <property type="match status" value="2"/>
</dbReference>
<evidence type="ECO:0000256" key="3">
    <source>
        <dbReference type="ARBA" id="ARBA00022833"/>
    </source>
</evidence>
<feature type="region of interest" description="Disordered" evidence="5">
    <location>
        <begin position="200"/>
        <end position="223"/>
    </location>
</feature>
<evidence type="ECO:0000256" key="5">
    <source>
        <dbReference type="SAM" id="MobiDB-lite"/>
    </source>
</evidence>
<dbReference type="InterPro" id="IPR017907">
    <property type="entry name" value="Znf_RING_CS"/>
</dbReference>
<gene>
    <name evidence="8" type="ORF">E1301_Tti022095</name>
</gene>
<feature type="domain" description="U-box" evidence="7">
    <location>
        <begin position="220"/>
        <end position="300"/>
    </location>
</feature>
<evidence type="ECO:0000313" key="9">
    <source>
        <dbReference type="Proteomes" id="UP000324632"/>
    </source>
</evidence>
<dbReference type="PROSITE" id="PS51698">
    <property type="entry name" value="U_BOX"/>
    <property type="match status" value="1"/>
</dbReference>
<evidence type="ECO:0000259" key="7">
    <source>
        <dbReference type="PROSITE" id="PS51698"/>
    </source>
</evidence>
<dbReference type="GO" id="GO:0000209">
    <property type="term" value="P:protein polyubiquitination"/>
    <property type="evidence" value="ECO:0007669"/>
    <property type="project" value="TreeGrafter"/>
</dbReference>
<dbReference type="EMBL" id="SOYY01000012">
    <property type="protein sequence ID" value="KAA0714481.1"/>
    <property type="molecule type" value="Genomic_DNA"/>
</dbReference>
<dbReference type="PROSITE" id="PS00518">
    <property type="entry name" value="ZF_RING_1"/>
    <property type="match status" value="1"/>
</dbReference>
<dbReference type="Pfam" id="PF04564">
    <property type="entry name" value="U-box"/>
    <property type="match status" value="1"/>
</dbReference>
<dbReference type="InterPro" id="IPR003613">
    <property type="entry name" value="Ubox_domain"/>
</dbReference>
<dbReference type="CDD" id="cd16660">
    <property type="entry name" value="RING-Ubox_RNF37"/>
    <property type="match status" value="1"/>
</dbReference>
<accession>A0A5A9P028</accession>
<dbReference type="PANTHER" id="PTHR13492">
    <property type="entry name" value="RING FINGER PROTEIN 37"/>
    <property type="match status" value="1"/>
</dbReference>
<dbReference type="InterPro" id="IPR039925">
    <property type="entry name" value="RNF37_RING-Ubox"/>
</dbReference>
<dbReference type="InterPro" id="IPR013083">
    <property type="entry name" value="Znf_RING/FYVE/PHD"/>
</dbReference>
<dbReference type="GO" id="GO:0031625">
    <property type="term" value="F:ubiquitin protein ligase binding"/>
    <property type="evidence" value="ECO:0007669"/>
    <property type="project" value="TreeGrafter"/>
</dbReference>
<evidence type="ECO:0000256" key="2">
    <source>
        <dbReference type="ARBA" id="ARBA00022771"/>
    </source>
</evidence>
<dbReference type="GO" id="GO:0005634">
    <property type="term" value="C:nucleus"/>
    <property type="evidence" value="ECO:0007669"/>
    <property type="project" value="TreeGrafter"/>
</dbReference>
<organism evidence="8 9">
    <name type="scientific">Triplophysa tibetana</name>
    <dbReference type="NCBI Taxonomy" id="1572043"/>
    <lineage>
        <taxon>Eukaryota</taxon>
        <taxon>Metazoa</taxon>
        <taxon>Chordata</taxon>
        <taxon>Craniata</taxon>
        <taxon>Vertebrata</taxon>
        <taxon>Euteleostomi</taxon>
        <taxon>Actinopterygii</taxon>
        <taxon>Neopterygii</taxon>
        <taxon>Teleostei</taxon>
        <taxon>Ostariophysi</taxon>
        <taxon>Cypriniformes</taxon>
        <taxon>Nemacheilidae</taxon>
        <taxon>Triplophysa</taxon>
    </lineage>
</organism>
<protein>
    <submittedName>
        <fullName evidence="8">RING finger protein 37</fullName>
    </submittedName>
</protein>
<evidence type="ECO:0000313" key="8">
    <source>
        <dbReference type="EMBL" id="KAA0714481.1"/>
    </source>
</evidence>
<dbReference type="Proteomes" id="UP000324632">
    <property type="component" value="Chromosome 12"/>
</dbReference>
<dbReference type="SMART" id="SM00504">
    <property type="entry name" value="Ubox"/>
    <property type="match status" value="1"/>
</dbReference>
<name>A0A5A9P028_9TELE</name>
<keyword evidence="1" id="KW-0479">Metal-binding</keyword>
<dbReference type="InterPro" id="IPR039847">
    <property type="entry name" value="Ubox5"/>
</dbReference>
<dbReference type="Pfam" id="PF19318">
    <property type="entry name" value="DUF5918"/>
    <property type="match status" value="1"/>
</dbReference>
<feature type="region of interest" description="Disordered" evidence="5">
    <location>
        <begin position="320"/>
        <end position="347"/>
    </location>
</feature>
<dbReference type="FunFam" id="3.30.40.10:FF:000163">
    <property type="entry name" value="Putative ring finger protein 37"/>
    <property type="match status" value="1"/>
</dbReference>
<keyword evidence="9" id="KW-1185">Reference proteome</keyword>
<evidence type="ECO:0000259" key="6">
    <source>
        <dbReference type="PROSITE" id="PS50089"/>
    </source>
</evidence>
<dbReference type="Gene3D" id="3.30.40.10">
    <property type="entry name" value="Zinc/RING finger domain, C3HC4 (zinc finger)"/>
    <property type="match status" value="2"/>
</dbReference>
<reference evidence="8 9" key="1">
    <citation type="journal article" date="2019" name="Mol. Ecol. Resour.">
        <title>Chromosome-level genome assembly of Triplophysa tibetana, a fish adapted to the harsh high-altitude environment of the Tibetan Plateau.</title>
        <authorList>
            <person name="Yang X."/>
            <person name="Liu H."/>
            <person name="Ma Z."/>
            <person name="Zou Y."/>
            <person name="Zou M."/>
            <person name="Mao Y."/>
            <person name="Li X."/>
            <person name="Wang H."/>
            <person name="Chen T."/>
            <person name="Wang W."/>
            <person name="Yang R."/>
        </authorList>
    </citation>
    <scope>NUCLEOTIDE SEQUENCE [LARGE SCALE GENOMIC DNA]</scope>
    <source>
        <strain evidence="8">TTIB1903HZAU</strain>
        <tissue evidence="8">Muscle</tissue>
    </source>
</reference>
<feature type="domain" description="RING-type" evidence="6">
    <location>
        <begin position="437"/>
        <end position="485"/>
    </location>
</feature>
<proteinExistence type="predicted"/>
<dbReference type="GO" id="GO:0008270">
    <property type="term" value="F:zinc ion binding"/>
    <property type="evidence" value="ECO:0007669"/>
    <property type="project" value="UniProtKB-KW"/>
</dbReference>
<keyword evidence="3" id="KW-0862">Zinc</keyword>
<dbReference type="GO" id="GO:0034450">
    <property type="term" value="F:ubiquitin-ubiquitin ligase activity"/>
    <property type="evidence" value="ECO:0007669"/>
    <property type="project" value="TreeGrafter"/>
</dbReference>
<comment type="caution">
    <text evidence="8">The sequence shown here is derived from an EMBL/GenBank/DDBJ whole genome shotgun (WGS) entry which is preliminary data.</text>
</comment>
<dbReference type="InterPro" id="IPR045696">
    <property type="entry name" value="Ubox5_N"/>
</dbReference>
<sequence length="499" mass="55369">MVLNLCEAHFQTTIQCNKLCADGYDVTNLLSEDPLTRRRGLRLEYFLPPPLHVTLAFRVKMELCRVDVELWPWRSDQGKKSRGLEIFSSPDGDRGQFKLVCRCDLQDEVQVRFHHPNFKPRPPFLDLPPQGPAQIRRVDLWSRGPQSLDSVAQLRVSIPYSGAATALGIKSLAVWAVPARCCSSSEVEKFHKGHLKSLRINPPSAVPTSEPLEPDDVPPDIPEEFLDPLTQELLVFPMILPSGMVIDNSTLEEYQKREATWGRLPNDPFTGVPFAQNSKPLPNPLLKCRIDRLVLQTGCTRVQNTLTNKPQASRLIVSAETSANSNSGDDDPEPSASQLRTLDDVRHDEPVACTSESALTSRKTLKRKYECSFPSIAVDCDAVTREMVAHTTTESHEQRLAHSLDEALNQALHGLPTFTSQSKSASSGDASDGQHKCLFCSCLLSVYSWSVLSYSLPCGHLMCGACLQSKRPSDSQRLKIECPSCGTFASSSDITRVHH</sequence>
<dbReference type="InterPro" id="IPR001841">
    <property type="entry name" value="Znf_RING"/>
</dbReference>
<evidence type="ECO:0000256" key="1">
    <source>
        <dbReference type="ARBA" id="ARBA00022723"/>
    </source>
</evidence>
<dbReference type="AlphaFoldDB" id="A0A5A9P028"/>
<feature type="compositionally biased region" description="Acidic residues" evidence="5">
    <location>
        <begin position="212"/>
        <end position="223"/>
    </location>
</feature>
<keyword evidence="2 4" id="KW-0863">Zinc-finger</keyword>
<dbReference type="PANTHER" id="PTHR13492:SF2">
    <property type="entry name" value="RING FINGER PROTEIN 37"/>
    <property type="match status" value="1"/>
</dbReference>
<evidence type="ECO:0000256" key="4">
    <source>
        <dbReference type="PROSITE-ProRule" id="PRU00175"/>
    </source>
</evidence>